<name>A0A834JPW1_VESPE</name>
<accession>A0A834JPW1</accession>
<dbReference type="EMBL" id="JACSDY010000022">
    <property type="protein sequence ID" value="KAF7392436.1"/>
    <property type="molecule type" value="Genomic_DNA"/>
</dbReference>
<comment type="caution">
    <text evidence="1">The sequence shown here is derived from an EMBL/GenBank/DDBJ whole genome shotgun (WGS) entry which is preliminary data.</text>
</comment>
<evidence type="ECO:0000313" key="2">
    <source>
        <dbReference type="Proteomes" id="UP000600918"/>
    </source>
</evidence>
<dbReference type="Proteomes" id="UP000600918">
    <property type="component" value="Unassembled WGS sequence"/>
</dbReference>
<proteinExistence type="predicted"/>
<reference evidence="1" key="1">
    <citation type="journal article" date="2020" name="G3 (Bethesda)">
        <title>High-Quality Assemblies for Three Invasive Social Wasps from the &lt;i&gt;Vespula&lt;/i&gt; Genus.</title>
        <authorList>
            <person name="Harrop T.W.R."/>
            <person name="Guhlin J."/>
            <person name="McLaughlin G.M."/>
            <person name="Permina E."/>
            <person name="Stockwell P."/>
            <person name="Gilligan J."/>
            <person name="Le Lec M.F."/>
            <person name="Gruber M.A.M."/>
            <person name="Quinn O."/>
            <person name="Lovegrove M."/>
            <person name="Duncan E.J."/>
            <person name="Remnant E.J."/>
            <person name="Van Eeckhoven J."/>
            <person name="Graham B."/>
            <person name="Knapp R.A."/>
            <person name="Langford K.W."/>
            <person name="Kronenberg Z."/>
            <person name="Press M.O."/>
            <person name="Eacker S.M."/>
            <person name="Wilson-Rankin E.E."/>
            <person name="Purcell J."/>
            <person name="Lester P.J."/>
            <person name="Dearden P.K."/>
        </authorList>
    </citation>
    <scope>NUCLEOTIDE SEQUENCE</scope>
    <source>
        <strain evidence="1">Volc-1</strain>
    </source>
</reference>
<evidence type="ECO:0000313" key="1">
    <source>
        <dbReference type="EMBL" id="KAF7392436.1"/>
    </source>
</evidence>
<protein>
    <submittedName>
        <fullName evidence="1">Uncharacterized protein</fullName>
    </submittedName>
</protein>
<sequence>MARWKKTETLTEHASYSELRVVERLRLVRLVTIVALNTESRVLSSEERRALEIGNSELSKPCSARNRETSLGMFHLGPIVGYTIIAVRAPSNTGKEVHSATIARAITLNASN</sequence>
<dbReference type="AlphaFoldDB" id="A0A834JPW1"/>
<organism evidence="1 2">
    <name type="scientific">Vespula pensylvanica</name>
    <name type="common">Western yellow jacket</name>
    <name type="synonym">Wasp</name>
    <dbReference type="NCBI Taxonomy" id="30213"/>
    <lineage>
        <taxon>Eukaryota</taxon>
        <taxon>Metazoa</taxon>
        <taxon>Ecdysozoa</taxon>
        <taxon>Arthropoda</taxon>
        <taxon>Hexapoda</taxon>
        <taxon>Insecta</taxon>
        <taxon>Pterygota</taxon>
        <taxon>Neoptera</taxon>
        <taxon>Endopterygota</taxon>
        <taxon>Hymenoptera</taxon>
        <taxon>Apocrita</taxon>
        <taxon>Aculeata</taxon>
        <taxon>Vespoidea</taxon>
        <taxon>Vespidae</taxon>
        <taxon>Vespinae</taxon>
        <taxon>Vespula</taxon>
    </lineage>
</organism>
<keyword evidence="2" id="KW-1185">Reference proteome</keyword>
<gene>
    <name evidence="1" type="ORF">H0235_017435</name>
</gene>